<gene>
    <name evidence="1" type="ORF">L195_g062010</name>
</gene>
<sequence length="76" mass="7629">TSLGGYLLQIALKTWKTAKAAVLAPRAKFWCLGRNCAAGKGAGFCFGALGVKTGASGEKFAPGVKTGASAKSSPQP</sequence>
<evidence type="ECO:0000313" key="2">
    <source>
        <dbReference type="Proteomes" id="UP000236291"/>
    </source>
</evidence>
<organism evidence="1 2">
    <name type="scientific">Trifolium pratense</name>
    <name type="common">Red clover</name>
    <dbReference type="NCBI Taxonomy" id="57577"/>
    <lineage>
        <taxon>Eukaryota</taxon>
        <taxon>Viridiplantae</taxon>
        <taxon>Streptophyta</taxon>
        <taxon>Embryophyta</taxon>
        <taxon>Tracheophyta</taxon>
        <taxon>Spermatophyta</taxon>
        <taxon>Magnoliopsida</taxon>
        <taxon>eudicotyledons</taxon>
        <taxon>Gunneridae</taxon>
        <taxon>Pentapetalae</taxon>
        <taxon>rosids</taxon>
        <taxon>fabids</taxon>
        <taxon>Fabales</taxon>
        <taxon>Fabaceae</taxon>
        <taxon>Papilionoideae</taxon>
        <taxon>50 kb inversion clade</taxon>
        <taxon>NPAAA clade</taxon>
        <taxon>Hologalegina</taxon>
        <taxon>IRL clade</taxon>
        <taxon>Trifolieae</taxon>
        <taxon>Trifolium</taxon>
    </lineage>
</organism>
<dbReference type="AlphaFoldDB" id="A0A2K3KD80"/>
<reference evidence="1 2" key="1">
    <citation type="journal article" date="2014" name="Am. J. Bot.">
        <title>Genome assembly and annotation for red clover (Trifolium pratense; Fabaceae).</title>
        <authorList>
            <person name="Istvanek J."/>
            <person name="Jaros M."/>
            <person name="Krenek A."/>
            <person name="Repkova J."/>
        </authorList>
    </citation>
    <scope>NUCLEOTIDE SEQUENCE [LARGE SCALE GENOMIC DNA]</scope>
    <source>
        <strain evidence="2">cv. Tatra</strain>
        <tissue evidence="1">Young leaves</tissue>
    </source>
</reference>
<accession>A0A2K3KD80</accession>
<evidence type="ECO:0000313" key="1">
    <source>
        <dbReference type="EMBL" id="PNX64223.1"/>
    </source>
</evidence>
<proteinExistence type="predicted"/>
<protein>
    <submittedName>
        <fullName evidence="1">Uncharacterized protein</fullName>
    </submittedName>
</protein>
<name>A0A2K3KD80_TRIPR</name>
<dbReference type="Proteomes" id="UP000236291">
    <property type="component" value="Unassembled WGS sequence"/>
</dbReference>
<feature type="non-terminal residue" evidence="1">
    <location>
        <position position="1"/>
    </location>
</feature>
<comment type="caution">
    <text evidence="1">The sequence shown here is derived from an EMBL/GenBank/DDBJ whole genome shotgun (WGS) entry which is preliminary data.</text>
</comment>
<dbReference type="EMBL" id="ASHM01163067">
    <property type="protein sequence ID" value="PNX64223.1"/>
    <property type="molecule type" value="Genomic_DNA"/>
</dbReference>
<reference evidence="1 2" key="2">
    <citation type="journal article" date="2017" name="Front. Plant Sci.">
        <title>Gene Classification and Mining of Molecular Markers Useful in Red Clover (Trifolium pratense) Breeding.</title>
        <authorList>
            <person name="Istvanek J."/>
            <person name="Dluhosova J."/>
            <person name="Dluhos P."/>
            <person name="Patkova L."/>
            <person name="Nedelnik J."/>
            <person name="Repkova J."/>
        </authorList>
    </citation>
    <scope>NUCLEOTIDE SEQUENCE [LARGE SCALE GENOMIC DNA]</scope>
    <source>
        <strain evidence="2">cv. Tatra</strain>
        <tissue evidence="1">Young leaves</tissue>
    </source>
</reference>